<sequence length="219" mass="24202">MFAYKRAATLAFKTSRSTPASHTLKHTPTHIPHLTTPRIYRKPMSTAIVLPQLPEWFEGRLKALYTAKTVQEFDEAFELFVSKHATIRVNGHDIDRDQYKQMIQGEIKTEVDADVTFQGIVTVPPKGSNDSYTGSVGAFFKAVVYGRIFIFAQRESSTVSSSINVVVKEDVARPHTIGRGGAFDGRRVTVLDEVLTDVANQIRPPVSVPPLEPTSTASA</sequence>
<dbReference type="EMBL" id="JAPEVG010000049">
    <property type="protein sequence ID" value="KAJ8489428.1"/>
    <property type="molecule type" value="Genomic_DNA"/>
</dbReference>
<name>A0AAD7XG46_9APHY</name>
<keyword evidence="2" id="KW-1185">Reference proteome</keyword>
<comment type="caution">
    <text evidence="1">The sequence shown here is derived from an EMBL/GenBank/DDBJ whole genome shotgun (WGS) entry which is preliminary data.</text>
</comment>
<dbReference type="Proteomes" id="UP001215151">
    <property type="component" value="Unassembled WGS sequence"/>
</dbReference>
<dbReference type="AlphaFoldDB" id="A0AAD7XG46"/>
<accession>A0AAD7XG46</accession>
<evidence type="ECO:0000313" key="1">
    <source>
        <dbReference type="EMBL" id="KAJ8489428.1"/>
    </source>
</evidence>
<organism evidence="1 2">
    <name type="scientific">Trametes cubensis</name>
    <dbReference type="NCBI Taxonomy" id="1111947"/>
    <lineage>
        <taxon>Eukaryota</taxon>
        <taxon>Fungi</taxon>
        <taxon>Dikarya</taxon>
        <taxon>Basidiomycota</taxon>
        <taxon>Agaricomycotina</taxon>
        <taxon>Agaricomycetes</taxon>
        <taxon>Polyporales</taxon>
        <taxon>Polyporaceae</taxon>
        <taxon>Trametes</taxon>
    </lineage>
</organism>
<protein>
    <submittedName>
        <fullName evidence="1">Uncharacterized protein</fullName>
    </submittedName>
</protein>
<gene>
    <name evidence="1" type="ORF">ONZ51_g2939</name>
</gene>
<reference evidence="1" key="1">
    <citation type="submission" date="2022-11" db="EMBL/GenBank/DDBJ databases">
        <title>Genome Sequence of Cubamyces cubensis.</title>
        <authorList>
            <person name="Buettner E."/>
        </authorList>
    </citation>
    <scope>NUCLEOTIDE SEQUENCE</scope>
    <source>
        <strain evidence="1">MPL-01</strain>
    </source>
</reference>
<proteinExistence type="predicted"/>
<evidence type="ECO:0000313" key="2">
    <source>
        <dbReference type="Proteomes" id="UP001215151"/>
    </source>
</evidence>